<evidence type="ECO:0000313" key="2">
    <source>
        <dbReference type="EMBL" id="KAH7230794.1"/>
    </source>
</evidence>
<sequence>MAMEMLAITAPTYTDPSRYELSSVPRPTVTEKTDVVIRVHAASINPVDVKKAAGVFKLAVEEKFPYQIGYDASGVVVDIGEDVKGLKVGDEVYTRLPEVSRGSWSEYAKCAERYVSLKPKNLSFSDAASLPLAGVTALQVLRKYNGSLEGKTVFIPAGLSGTGTFACQLAKNIFRAGKVITTVSTSKIPKVEELLGKGVVDQVIDYTKHDPTEIIPQGSVDFLFDTTGQAMQFLSLMVPSTSMIVSISTKPSAATLQGSSVMQRPDNPRIPLFGRMYLDAGDTLRKLRARRWGVTYMYWFLDPNAEDLDTLTGYIEEGKLLPVVGARVDMRDIKKVREACELTYEGKGGLGKTVFEVIRD</sequence>
<dbReference type="SMART" id="SM00829">
    <property type="entry name" value="PKS_ER"/>
    <property type="match status" value="1"/>
</dbReference>
<gene>
    <name evidence="2" type="ORF">B0J15DRAFT_410391</name>
</gene>
<dbReference type="AlphaFoldDB" id="A0A9P9G0D7"/>
<dbReference type="InterPro" id="IPR050700">
    <property type="entry name" value="YIM1/Zinc_Alcohol_DH_Fams"/>
</dbReference>
<proteinExistence type="predicted"/>
<dbReference type="Gene3D" id="3.90.180.10">
    <property type="entry name" value="Medium-chain alcohol dehydrogenases, catalytic domain"/>
    <property type="match status" value="1"/>
</dbReference>
<evidence type="ECO:0000313" key="3">
    <source>
        <dbReference type="Proteomes" id="UP000736672"/>
    </source>
</evidence>
<dbReference type="CDD" id="cd05289">
    <property type="entry name" value="MDR_like_2"/>
    <property type="match status" value="1"/>
</dbReference>
<comment type="caution">
    <text evidence="2">The sequence shown here is derived from an EMBL/GenBank/DDBJ whole genome shotgun (WGS) entry which is preliminary data.</text>
</comment>
<protein>
    <submittedName>
        <fullName evidence="2">Chaperonin 10-like protein</fullName>
    </submittedName>
</protein>
<dbReference type="Pfam" id="PF13602">
    <property type="entry name" value="ADH_zinc_N_2"/>
    <property type="match status" value="1"/>
</dbReference>
<keyword evidence="3" id="KW-1185">Reference proteome</keyword>
<dbReference type="GO" id="GO:0016491">
    <property type="term" value="F:oxidoreductase activity"/>
    <property type="evidence" value="ECO:0007669"/>
    <property type="project" value="InterPro"/>
</dbReference>
<accession>A0A9P9G0D7</accession>
<dbReference type="InterPro" id="IPR013154">
    <property type="entry name" value="ADH-like_N"/>
</dbReference>
<dbReference type="GO" id="GO:0005739">
    <property type="term" value="C:mitochondrion"/>
    <property type="evidence" value="ECO:0007669"/>
    <property type="project" value="TreeGrafter"/>
</dbReference>
<dbReference type="OrthoDB" id="9992527at2759"/>
<dbReference type="InterPro" id="IPR011032">
    <property type="entry name" value="GroES-like_sf"/>
</dbReference>
<evidence type="ECO:0000259" key="1">
    <source>
        <dbReference type="SMART" id="SM00829"/>
    </source>
</evidence>
<dbReference type="Pfam" id="PF08240">
    <property type="entry name" value="ADH_N"/>
    <property type="match status" value="1"/>
</dbReference>
<dbReference type="SUPFAM" id="SSF51735">
    <property type="entry name" value="NAD(P)-binding Rossmann-fold domains"/>
    <property type="match status" value="1"/>
</dbReference>
<reference evidence="2" key="1">
    <citation type="journal article" date="2021" name="Nat. Commun.">
        <title>Genetic determinants of endophytism in the Arabidopsis root mycobiome.</title>
        <authorList>
            <person name="Mesny F."/>
            <person name="Miyauchi S."/>
            <person name="Thiergart T."/>
            <person name="Pickel B."/>
            <person name="Atanasova L."/>
            <person name="Karlsson M."/>
            <person name="Huettel B."/>
            <person name="Barry K.W."/>
            <person name="Haridas S."/>
            <person name="Chen C."/>
            <person name="Bauer D."/>
            <person name="Andreopoulos W."/>
            <person name="Pangilinan J."/>
            <person name="LaButti K."/>
            <person name="Riley R."/>
            <person name="Lipzen A."/>
            <person name="Clum A."/>
            <person name="Drula E."/>
            <person name="Henrissat B."/>
            <person name="Kohler A."/>
            <person name="Grigoriev I.V."/>
            <person name="Martin F.M."/>
            <person name="Hacquard S."/>
        </authorList>
    </citation>
    <scope>NUCLEOTIDE SEQUENCE</scope>
    <source>
        <strain evidence="2">FSSC 5 MPI-SDFR-AT-0091</strain>
    </source>
</reference>
<dbReference type="Gene3D" id="3.40.50.720">
    <property type="entry name" value="NAD(P)-binding Rossmann-like Domain"/>
    <property type="match status" value="1"/>
</dbReference>
<dbReference type="PANTHER" id="PTHR11695">
    <property type="entry name" value="ALCOHOL DEHYDROGENASE RELATED"/>
    <property type="match status" value="1"/>
</dbReference>
<organism evidence="2 3">
    <name type="scientific">Fusarium solani</name>
    <name type="common">Filamentous fungus</name>
    <dbReference type="NCBI Taxonomy" id="169388"/>
    <lineage>
        <taxon>Eukaryota</taxon>
        <taxon>Fungi</taxon>
        <taxon>Dikarya</taxon>
        <taxon>Ascomycota</taxon>
        <taxon>Pezizomycotina</taxon>
        <taxon>Sordariomycetes</taxon>
        <taxon>Hypocreomycetidae</taxon>
        <taxon>Hypocreales</taxon>
        <taxon>Nectriaceae</taxon>
        <taxon>Fusarium</taxon>
        <taxon>Fusarium solani species complex</taxon>
    </lineage>
</organism>
<dbReference type="InterPro" id="IPR020843">
    <property type="entry name" value="ER"/>
</dbReference>
<dbReference type="EMBL" id="JAGTJS010000035">
    <property type="protein sequence ID" value="KAH7230794.1"/>
    <property type="molecule type" value="Genomic_DNA"/>
</dbReference>
<dbReference type="Proteomes" id="UP000736672">
    <property type="component" value="Unassembled WGS sequence"/>
</dbReference>
<dbReference type="InterPro" id="IPR036291">
    <property type="entry name" value="NAD(P)-bd_dom_sf"/>
</dbReference>
<dbReference type="PANTHER" id="PTHR11695:SF294">
    <property type="entry name" value="RETICULON-4-INTERACTING PROTEIN 1, MITOCHONDRIAL"/>
    <property type="match status" value="1"/>
</dbReference>
<name>A0A9P9G0D7_FUSSL</name>
<dbReference type="SUPFAM" id="SSF50129">
    <property type="entry name" value="GroES-like"/>
    <property type="match status" value="1"/>
</dbReference>
<feature type="domain" description="Enoyl reductase (ER)" evidence="1">
    <location>
        <begin position="14"/>
        <end position="355"/>
    </location>
</feature>